<accession>A0ABW0HMF9</accession>
<keyword evidence="4" id="KW-1185">Reference proteome</keyword>
<evidence type="ECO:0000259" key="2">
    <source>
        <dbReference type="Pfam" id="PF02826"/>
    </source>
</evidence>
<gene>
    <name evidence="3" type="ORF">ACFPOF_06590</name>
</gene>
<dbReference type="SUPFAM" id="SSF51735">
    <property type="entry name" value="NAD(P)-binding Rossmann-fold domains"/>
    <property type="match status" value="1"/>
</dbReference>
<sequence length="346" mass="38879">MRSVIVVHPEFDRTWPFGIERLLQLVKQDGPVELIRLDAFAQSIVGDVVDQPETVDRLFSLNAEITTSCLEKFTSLKEAVIECTFQRALPKPEIIEALNRLNIRWYTQPTEGFWSQSVSEFALGLTICGLRRIPQLHHDIIQSQKPWDYDVPGGIGAPGGRGFQFGDDTRFTNGTVEGKRVRIVGAGNIASRYASFVHMLGADVAAWDPFATEPSFHRAGARKEWHLDRLIKEAEIFVPMLPLTTETNGIITSEHINALPKGTLVVLATRAEICDMNALRKRVLEDELCLAADVFDIEPLPLSDPLLGRPNVIHTPHNAGRTKDANYRFIEKLYEQFLPLANKERS</sequence>
<dbReference type="Proteomes" id="UP001596113">
    <property type="component" value="Unassembled WGS sequence"/>
</dbReference>
<evidence type="ECO:0000313" key="4">
    <source>
        <dbReference type="Proteomes" id="UP001596113"/>
    </source>
</evidence>
<dbReference type="InterPro" id="IPR050223">
    <property type="entry name" value="D-isomer_2-hydroxyacid_DH"/>
</dbReference>
<dbReference type="RefSeq" id="WP_378130817.1">
    <property type="nucleotide sequence ID" value="NZ_JBHSMI010000012.1"/>
</dbReference>
<dbReference type="InterPro" id="IPR036291">
    <property type="entry name" value="NAD(P)-bd_dom_sf"/>
</dbReference>
<proteinExistence type="predicted"/>
<reference evidence="4" key="1">
    <citation type="journal article" date="2019" name="Int. J. Syst. Evol. Microbiol.">
        <title>The Global Catalogue of Microorganisms (GCM) 10K type strain sequencing project: providing services to taxonomists for standard genome sequencing and annotation.</title>
        <authorList>
            <consortium name="The Broad Institute Genomics Platform"/>
            <consortium name="The Broad Institute Genome Sequencing Center for Infectious Disease"/>
            <person name="Wu L."/>
            <person name="Ma J."/>
        </authorList>
    </citation>
    <scope>NUCLEOTIDE SEQUENCE [LARGE SCALE GENOMIC DNA]</scope>
    <source>
        <strain evidence="4">CGMCC 1.18575</strain>
    </source>
</reference>
<protein>
    <submittedName>
        <fullName evidence="3">NAD(P)-dependent oxidoreductase</fullName>
    </submittedName>
</protein>
<organism evidence="3 4">
    <name type="scientific">Cohnella soli</name>
    <dbReference type="NCBI Taxonomy" id="425005"/>
    <lineage>
        <taxon>Bacteria</taxon>
        <taxon>Bacillati</taxon>
        <taxon>Bacillota</taxon>
        <taxon>Bacilli</taxon>
        <taxon>Bacillales</taxon>
        <taxon>Paenibacillaceae</taxon>
        <taxon>Cohnella</taxon>
    </lineage>
</organism>
<dbReference type="Gene3D" id="3.40.50.720">
    <property type="entry name" value="NAD(P)-binding Rossmann-like Domain"/>
    <property type="match status" value="1"/>
</dbReference>
<dbReference type="EMBL" id="JBHSMI010000012">
    <property type="protein sequence ID" value="MFC5402401.1"/>
    <property type="molecule type" value="Genomic_DNA"/>
</dbReference>
<keyword evidence="1" id="KW-0560">Oxidoreductase</keyword>
<feature type="domain" description="D-isomer specific 2-hydroxyacid dehydrogenase NAD-binding" evidence="2">
    <location>
        <begin position="168"/>
        <end position="319"/>
    </location>
</feature>
<dbReference type="InterPro" id="IPR006140">
    <property type="entry name" value="D-isomer_DH_NAD-bd"/>
</dbReference>
<evidence type="ECO:0000256" key="1">
    <source>
        <dbReference type="ARBA" id="ARBA00023002"/>
    </source>
</evidence>
<name>A0ABW0HMF9_9BACL</name>
<evidence type="ECO:0000313" key="3">
    <source>
        <dbReference type="EMBL" id="MFC5402401.1"/>
    </source>
</evidence>
<dbReference type="Pfam" id="PF02826">
    <property type="entry name" value="2-Hacid_dh_C"/>
    <property type="match status" value="1"/>
</dbReference>
<dbReference type="PANTHER" id="PTHR10996">
    <property type="entry name" value="2-HYDROXYACID DEHYDROGENASE-RELATED"/>
    <property type="match status" value="1"/>
</dbReference>
<comment type="caution">
    <text evidence="3">The sequence shown here is derived from an EMBL/GenBank/DDBJ whole genome shotgun (WGS) entry which is preliminary data.</text>
</comment>